<reference evidence="1 2" key="1">
    <citation type="journal article" date="2021" name="Elife">
        <title>Chloroplast acquisition without the gene transfer in kleptoplastic sea slugs, Plakobranchus ocellatus.</title>
        <authorList>
            <person name="Maeda T."/>
            <person name="Takahashi S."/>
            <person name="Yoshida T."/>
            <person name="Shimamura S."/>
            <person name="Takaki Y."/>
            <person name="Nagai Y."/>
            <person name="Toyoda A."/>
            <person name="Suzuki Y."/>
            <person name="Arimoto A."/>
            <person name="Ishii H."/>
            <person name="Satoh N."/>
            <person name="Nishiyama T."/>
            <person name="Hasebe M."/>
            <person name="Maruyama T."/>
            <person name="Minagawa J."/>
            <person name="Obokata J."/>
            <person name="Shigenobu S."/>
        </authorList>
    </citation>
    <scope>NUCLEOTIDE SEQUENCE [LARGE SCALE GENOMIC DNA]</scope>
</reference>
<protein>
    <submittedName>
        <fullName evidence="1">Uncharacterized protein</fullName>
    </submittedName>
</protein>
<organism evidence="1 2">
    <name type="scientific">Plakobranchus ocellatus</name>
    <dbReference type="NCBI Taxonomy" id="259542"/>
    <lineage>
        <taxon>Eukaryota</taxon>
        <taxon>Metazoa</taxon>
        <taxon>Spiralia</taxon>
        <taxon>Lophotrochozoa</taxon>
        <taxon>Mollusca</taxon>
        <taxon>Gastropoda</taxon>
        <taxon>Heterobranchia</taxon>
        <taxon>Euthyneura</taxon>
        <taxon>Panpulmonata</taxon>
        <taxon>Sacoglossa</taxon>
        <taxon>Placobranchoidea</taxon>
        <taxon>Plakobranchidae</taxon>
        <taxon>Plakobranchus</taxon>
    </lineage>
</organism>
<dbReference type="AlphaFoldDB" id="A0AAV3ZJ12"/>
<gene>
    <name evidence="1" type="ORF">PoB_002181400</name>
</gene>
<proteinExistence type="predicted"/>
<dbReference type="EMBL" id="BLXT01002485">
    <property type="protein sequence ID" value="GFN95308.1"/>
    <property type="molecule type" value="Genomic_DNA"/>
</dbReference>
<dbReference type="Proteomes" id="UP000735302">
    <property type="component" value="Unassembled WGS sequence"/>
</dbReference>
<evidence type="ECO:0000313" key="1">
    <source>
        <dbReference type="EMBL" id="GFN95308.1"/>
    </source>
</evidence>
<accession>A0AAV3ZJ12</accession>
<name>A0AAV3ZJ12_9GAST</name>
<sequence length="123" mass="14168">MPIDHGFDSQCAPKRSFTPTVSTQNQYVGKSTVSTQNQYGWQLQCLHSEPIWLATSASPLRTNMIGNFIVSTQNQYGWQPQCLHSEAIWLGWLGLQLRNSICLEKQWQTFFHCCERRNDACKN</sequence>
<keyword evidence="2" id="KW-1185">Reference proteome</keyword>
<evidence type="ECO:0000313" key="2">
    <source>
        <dbReference type="Proteomes" id="UP000735302"/>
    </source>
</evidence>
<comment type="caution">
    <text evidence="1">The sequence shown here is derived from an EMBL/GenBank/DDBJ whole genome shotgun (WGS) entry which is preliminary data.</text>
</comment>